<accession>A0A1I3DF51</accession>
<evidence type="ECO:0000256" key="1">
    <source>
        <dbReference type="SAM" id="SignalP"/>
    </source>
</evidence>
<dbReference type="NCBIfam" id="TIGR01200">
    <property type="entry name" value="GLPGLI"/>
    <property type="match status" value="1"/>
</dbReference>
<dbReference type="Proteomes" id="UP000198931">
    <property type="component" value="Unassembled WGS sequence"/>
</dbReference>
<dbReference type="STRING" id="1125876.SAMN05443292_0420"/>
<dbReference type="InterPro" id="IPR005901">
    <property type="entry name" value="GLPGLI"/>
</dbReference>
<evidence type="ECO:0000313" key="3">
    <source>
        <dbReference type="Proteomes" id="UP000198931"/>
    </source>
</evidence>
<proteinExistence type="predicted"/>
<keyword evidence="1" id="KW-0732">Signal</keyword>
<evidence type="ECO:0000313" key="2">
    <source>
        <dbReference type="EMBL" id="SFH85266.1"/>
    </source>
</evidence>
<sequence>MKKVLLILFILVLNISFAQTKQFVYDYISVPDSTQKNVTESEIMLLNINKEKSEYFSLNRYITDSTLFDGKKKGFVLMPPNKKMSNDRVNKISYSKKIEFITQIGFTKYFVDENVDLKWKLYPEYITILNYKAQKATTVFGGRKWTAWFAKDIPFQDGPYKFKNLPGLIVKIEDESKSHVFELKGIKNTDYDFIYPNPFQDQKISIGYKQFVKAYKNYRKNPLANSINSYPDQTDSSGNFRKGSDIFREEKKLWENKIQKDNNIIEIDLIK</sequence>
<dbReference type="OrthoDB" id="1440774at2"/>
<organism evidence="2 3">
    <name type="scientific">Halpernia frigidisoli</name>
    <dbReference type="NCBI Taxonomy" id="1125876"/>
    <lineage>
        <taxon>Bacteria</taxon>
        <taxon>Pseudomonadati</taxon>
        <taxon>Bacteroidota</taxon>
        <taxon>Flavobacteriia</taxon>
        <taxon>Flavobacteriales</taxon>
        <taxon>Weeksellaceae</taxon>
        <taxon>Chryseobacterium group</taxon>
        <taxon>Halpernia</taxon>
    </lineage>
</organism>
<feature type="chain" id="PRO_5011778932" evidence="1">
    <location>
        <begin position="19"/>
        <end position="271"/>
    </location>
</feature>
<name>A0A1I3DF51_9FLAO</name>
<reference evidence="2 3" key="1">
    <citation type="submission" date="2016-10" db="EMBL/GenBank/DDBJ databases">
        <authorList>
            <person name="de Groot N.N."/>
        </authorList>
    </citation>
    <scope>NUCLEOTIDE SEQUENCE [LARGE SCALE GENOMIC DNA]</scope>
    <source>
        <strain evidence="2 3">DSM 26000</strain>
    </source>
</reference>
<dbReference type="Pfam" id="PF09697">
    <property type="entry name" value="Porph_ging"/>
    <property type="match status" value="1"/>
</dbReference>
<protein>
    <submittedName>
        <fullName evidence="2">GLPGLI family protein</fullName>
    </submittedName>
</protein>
<dbReference type="RefSeq" id="WP_090078503.1">
    <property type="nucleotide sequence ID" value="NZ_FOQT01000001.1"/>
</dbReference>
<feature type="signal peptide" evidence="1">
    <location>
        <begin position="1"/>
        <end position="18"/>
    </location>
</feature>
<gene>
    <name evidence="2" type="ORF">SAMN05443292_0420</name>
</gene>
<dbReference type="AlphaFoldDB" id="A0A1I3DF51"/>
<keyword evidence="3" id="KW-1185">Reference proteome</keyword>
<dbReference type="EMBL" id="FOQT01000001">
    <property type="protein sequence ID" value="SFH85266.1"/>
    <property type="molecule type" value="Genomic_DNA"/>
</dbReference>